<dbReference type="SUPFAM" id="SSF69318">
    <property type="entry name" value="Integrin alpha N-terminal domain"/>
    <property type="match status" value="1"/>
</dbReference>
<evidence type="ECO:0000313" key="6">
    <source>
        <dbReference type="Proteomes" id="UP000076830"/>
    </source>
</evidence>
<protein>
    <submittedName>
        <fullName evidence="5">Quinoprotein (ISS)</fullName>
    </submittedName>
</protein>
<evidence type="ECO:0000256" key="3">
    <source>
        <dbReference type="ARBA" id="ARBA00023180"/>
    </source>
</evidence>
<accession>A0A161HID7</accession>
<dbReference type="EMBL" id="CP015249">
    <property type="protein sequence ID" value="ANB16060.1"/>
    <property type="molecule type" value="Genomic_DNA"/>
</dbReference>
<name>A0A161HID7_9GAMM</name>
<dbReference type="InterPro" id="IPR015915">
    <property type="entry name" value="Kelch-typ_b-propeller"/>
</dbReference>
<keyword evidence="1 4" id="KW-0732">Signal</keyword>
<gene>
    <name evidence="5" type="ORF">I596_20</name>
</gene>
<keyword evidence="2" id="KW-0677">Repeat</keyword>
<proteinExistence type="predicted"/>
<keyword evidence="3" id="KW-0325">Glycoprotein</keyword>
<dbReference type="PANTHER" id="PTHR36220">
    <property type="entry name" value="UNNAMED PRODUCT"/>
    <property type="match status" value="1"/>
</dbReference>
<dbReference type="InterPro" id="IPR013517">
    <property type="entry name" value="FG-GAP"/>
</dbReference>
<dbReference type="AlphaFoldDB" id="A0A161HID7"/>
<dbReference type="STRING" id="1300342.I596_20"/>
<dbReference type="InterPro" id="IPR028994">
    <property type="entry name" value="Integrin_alpha_N"/>
</dbReference>
<evidence type="ECO:0000313" key="5">
    <source>
        <dbReference type="EMBL" id="ANB16060.1"/>
    </source>
</evidence>
<dbReference type="Pfam" id="PF14312">
    <property type="entry name" value="FG-GAP_2"/>
    <property type="match status" value="6"/>
</dbReference>
<dbReference type="SUPFAM" id="SSF52058">
    <property type="entry name" value="L domain-like"/>
    <property type="match status" value="1"/>
</dbReference>
<keyword evidence="6" id="KW-1185">Reference proteome</keyword>
<dbReference type="Gene3D" id="3.80.10.10">
    <property type="entry name" value="Ribonuclease Inhibitor"/>
    <property type="match status" value="1"/>
</dbReference>
<evidence type="ECO:0000256" key="4">
    <source>
        <dbReference type="SAM" id="SignalP"/>
    </source>
</evidence>
<sequence length="661" mass="68562">MLPLAALFLNALVIASPPAHPAAEIWTEQRVLDPQAQGFDHFGQAVAISGPVALVSASEATIDGQSSQGKVLVYRQAADGSWGLVQTLVASDGAAYNEFGWSVAVSGRTAVIGALNARIGSNNSQGAAYVFTQGDDGTWTETQKLVASDGMPVDWFGNAVALTDDMIVVAAYGAHYNDQMMRGSVYVYTQVDGRWTQTQQLAAADGTVGDGFGSAIALSGANLLVSAPGADIDDRHAQGAVYRFARADGAWHQAQKIVVAEGVENDQLGSSLAIDGDTALVGAMWRAGGQGVVYVFTGSAGDWVQSQRLSAADGAANGTEGIGLPPTDNFGMTVALQNGTAIVGASNVTIDGTEGQGAAYLFRRSGGTLAGAHTFTKYEGIVSPYFGAAVALDGDNVLVGVFGYTPDWEHYQQGAAYFYRRAAAGIPASERAVLVDLYERTNGADWWDMNGWLGAPGTECDWTGVTCDESGTTVTGLMFGFTNMTGTLPPTLNQLTNLASLQIADQSQLVGSFPSLAGLTQLQSIDIRSTGVSGNLPSLAGLTSLQSAMFLNNNFSGSIPPFGELPALTWFSAAGNRLGGSLPSLAGLSALEGFFVGGNLLVGPPPAPSPNLGPYGAELCPNALQHVPSPEWDAITGITPWYRDCTDAPPETIFGDGFDGP</sequence>
<dbReference type="InterPro" id="IPR032675">
    <property type="entry name" value="LRR_dom_sf"/>
</dbReference>
<evidence type="ECO:0000256" key="2">
    <source>
        <dbReference type="ARBA" id="ARBA00022737"/>
    </source>
</evidence>
<organism evidence="5 6">
    <name type="scientific">Dokdonella koreensis DS-123</name>
    <dbReference type="NCBI Taxonomy" id="1300342"/>
    <lineage>
        <taxon>Bacteria</taxon>
        <taxon>Pseudomonadati</taxon>
        <taxon>Pseudomonadota</taxon>
        <taxon>Gammaproteobacteria</taxon>
        <taxon>Lysobacterales</taxon>
        <taxon>Rhodanobacteraceae</taxon>
        <taxon>Dokdonella</taxon>
    </lineage>
</organism>
<dbReference type="Proteomes" id="UP000076830">
    <property type="component" value="Chromosome"/>
</dbReference>
<dbReference type="SMART" id="SM00191">
    <property type="entry name" value="Int_alpha"/>
    <property type="match status" value="5"/>
</dbReference>
<dbReference type="PANTHER" id="PTHR36220:SF1">
    <property type="entry name" value="GAMMA TUBULIN COMPLEX COMPONENT C-TERMINAL DOMAIN-CONTAINING PROTEIN"/>
    <property type="match status" value="1"/>
</dbReference>
<dbReference type="InterPro" id="IPR013519">
    <property type="entry name" value="Int_alpha_beta-p"/>
</dbReference>
<feature type="signal peptide" evidence="4">
    <location>
        <begin position="1"/>
        <end position="21"/>
    </location>
</feature>
<dbReference type="KEGG" id="dko:I596_20"/>
<feature type="chain" id="PRO_5007822678" evidence="4">
    <location>
        <begin position="22"/>
        <end position="661"/>
    </location>
</feature>
<dbReference type="SUPFAM" id="SSF117281">
    <property type="entry name" value="Kelch motif"/>
    <property type="match status" value="1"/>
</dbReference>
<reference evidence="5 6" key="1">
    <citation type="submission" date="2016-04" db="EMBL/GenBank/DDBJ databases">
        <title>Complete genome sequence of Dokdonella koreensis DS-123T.</title>
        <authorList>
            <person name="Kim J.F."/>
            <person name="Lee H."/>
            <person name="Kwak M.-J."/>
        </authorList>
    </citation>
    <scope>NUCLEOTIDE SEQUENCE [LARGE SCALE GENOMIC DNA]</scope>
    <source>
        <strain evidence="5 6">DS-123</strain>
    </source>
</reference>
<evidence type="ECO:0000256" key="1">
    <source>
        <dbReference type="ARBA" id="ARBA00022729"/>
    </source>
</evidence>
<dbReference type="Gene3D" id="2.130.10.130">
    <property type="entry name" value="Integrin alpha, N-terminal"/>
    <property type="match status" value="2"/>
</dbReference>